<name>A0A0C9ZC16_9AGAM</name>
<dbReference type="PROSITE" id="PS50294">
    <property type="entry name" value="WD_REPEATS_REGION"/>
    <property type="match status" value="1"/>
</dbReference>
<dbReference type="PANTHER" id="PTHR44019:SF8">
    <property type="entry name" value="POC1 CENTRIOLAR PROTEIN HOMOLOG"/>
    <property type="match status" value="1"/>
</dbReference>
<gene>
    <name evidence="4" type="ORF">CY34DRAFT_96850</name>
</gene>
<dbReference type="EMBL" id="KN835671">
    <property type="protein sequence ID" value="KIK35040.1"/>
    <property type="molecule type" value="Genomic_DNA"/>
</dbReference>
<proteinExistence type="predicted"/>
<organism evidence="4 5">
    <name type="scientific">Suillus luteus UH-Slu-Lm8-n1</name>
    <dbReference type="NCBI Taxonomy" id="930992"/>
    <lineage>
        <taxon>Eukaryota</taxon>
        <taxon>Fungi</taxon>
        <taxon>Dikarya</taxon>
        <taxon>Basidiomycota</taxon>
        <taxon>Agaricomycotina</taxon>
        <taxon>Agaricomycetes</taxon>
        <taxon>Agaricomycetidae</taxon>
        <taxon>Boletales</taxon>
        <taxon>Suillineae</taxon>
        <taxon>Suillaceae</taxon>
        <taxon>Suillus</taxon>
    </lineage>
</organism>
<dbReference type="SMART" id="SM00320">
    <property type="entry name" value="WD40"/>
    <property type="match status" value="2"/>
</dbReference>
<evidence type="ECO:0000313" key="4">
    <source>
        <dbReference type="EMBL" id="KIK35040.1"/>
    </source>
</evidence>
<evidence type="ECO:0008006" key="6">
    <source>
        <dbReference type="Google" id="ProtNLM"/>
    </source>
</evidence>
<dbReference type="HOGENOM" id="CLU_1791567_0_0_1"/>
<dbReference type="AlphaFoldDB" id="A0A0C9ZC16"/>
<dbReference type="Pfam" id="PF00400">
    <property type="entry name" value="WD40"/>
    <property type="match status" value="2"/>
</dbReference>
<dbReference type="InterPro" id="IPR001680">
    <property type="entry name" value="WD40_rpt"/>
</dbReference>
<dbReference type="PANTHER" id="PTHR44019">
    <property type="entry name" value="WD REPEAT-CONTAINING PROTEIN 55"/>
    <property type="match status" value="1"/>
</dbReference>
<feature type="repeat" description="WD" evidence="3">
    <location>
        <begin position="73"/>
        <end position="114"/>
    </location>
</feature>
<feature type="non-terminal residue" evidence="4">
    <location>
        <position position="1"/>
    </location>
</feature>
<evidence type="ECO:0000256" key="2">
    <source>
        <dbReference type="ARBA" id="ARBA00022737"/>
    </source>
</evidence>
<dbReference type="STRING" id="930992.A0A0C9ZC16"/>
<reference evidence="5" key="2">
    <citation type="submission" date="2015-01" db="EMBL/GenBank/DDBJ databases">
        <title>Evolutionary Origins and Diversification of the Mycorrhizal Mutualists.</title>
        <authorList>
            <consortium name="DOE Joint Genome Institute"/>
            <consortium name="Mycorrhizal Genomics Consortium"/>
            <person name="Kohler A."/>
            <person name="Kuo A."/>
            <person name="Nagy L.G."/>
            <person name="Floudas D."/>
            <person name="Copeland A."/>
            <person name="Barry K.W."/>
            <person name="Cichocki N."/>
            <person name="Veneault-Fourrey C."/>
            <person name="LaButti K."/>
            <person name="Lindquist E.A."/>
            <person name="Lipzen A."/>
            <person name="Lundell T."/>
            <person name="Morin E."/>
            <person name="Murat C."/>
            <person name="Riley R."/>
            <person name="Ohm R."/>
            <person name="Sun H."/>
            <person name="Tunlid A."/>
            <person name="Henrissat B."/>
            <person name="Grigoriev I.V."/>
            <person name="Hibbett D.S."/>
            <person name="Martin F."/>
        </authorList>
    </citation>
    <scope>NUCLEOTIDE SEQUENCE [LARGE SCALE GENOMIC DNA]</scope>
    <source>
        <strain evidence="5">UH-Slu-Lm8-n1</strain>
    </source>
</reference>
<reference evidence="4 5" key="1">
    <citation type="submission" date="2014-04" db="EMBL/GenBank/DDBJ databases">
        <authorList>
            <consortium name="DOE Joint Genome Institute"/>
            <person name="Kuo A."/>
            <person name="Ruytinx J."/>
            <person name="Rineau F."/>
            <person name="Colpaert J."/>
            <person name="Kohler A."/>
            <person name="Nagy L.G."/>
            <person name="Floudas D."/>
            <person name="Copeland A."/>
            <person name="Barry K.W."/>
            <person name="Cichocki N."/>
            <person name="Veneault-Fourrey C."/>
            <person name="LaButti K."/>
            <person name="Lindquist E.A."/>
            <person name="Lipzen A."/>
            <person name="Lundell T."/>
            <person name="Morin E."/>
            <person name="Murat C."/>
            <person name="Sun H."/>
            <person name="Tunlid A."/>
            <person name="Henrissat B."/>
            <person name="Grigoriev I.V."/>
            <person name="Hibbett D.S."/>
            <person name="Martin F."/>
            <person name="Nordberg H.P."/>
            <person name="Cantor M.N."/>
            <person name="Hua S.X."/>
        </authorList>
    </citation>
    <scope>NUCLEOTIDE SEQUENCE [LARGE SCALE GENOMIC DNA]</scope>
    <source>
        <strain evidence="4 5">UH-Slu-Lm8-n1</strain>
    </source>
</reference>
<dbReference type="Gene3D" id="2.130.10.10">
    <property type="entry name" value="YVTN repeat-like/Quinoprotein amine dehydrogenase"/>
    <property type="match status" value="1"/>
</dbReference>
<dbReference type="PROSITE" id="PS50082">
    <property type="entry name" value="WD_REPEATS_2"/>
    <property type="match status" value="2"/>
</dbReference>
<keyword evidence="2" id="KW-0677">Repeat</keyword>
<keyword evidence="1 3" id="KW-0853">WD repeat</keyword>
<keyword evidence="5" id="KW-1185">Reference proteome</keyword>
<evidence type="ECO:0000256" key="3">
    <source>
        <dbReference type="PROSITE-ProRule" id="PRU00221"/>
    </source>
</evidence>
<dbReference type="InterPro" id="IPR015943">
    <property type="entry name" value="WD40/YVTN_repeat-like_dom_sf"/>
</dbReference>
<dbReference type="InParanoid" id="A0A0C9ZC16"/>
<evidence type="ECO:0000256" key="1">
    <source>
        <dbReference type="ARBA" id="ARBA00022574"/>
    </source>
</evidence>
<protein>
    <recommendedName>
        <fullName evidence="6">WD40 repeat-like protein</fullName>
    </recommendedName>
</protein>
<accession>A0A0C9ZC16</accession>
<dbReference type="OrthoDB" id="2670653at2759"/>
<dbReference type="InterPro" id="IPR050505">
    <property type="entry name" value="WDR55/POC1"/>
</dbReference>
<dbReference type="SUPFAM" id="SSF50978">
    <property type="entry name" value="WD40 repeat-like"/>
    <property type="match status" value="1"/>
</dbReference>
<dbReference type="InterPro" id="IPR036322">
    <property type="entry name" value="WD40_repeat_dom_sf"/>
</dbReference>
<sequence length="145" mass="16001">RIFTGTDDPDAAKTIYEFDASTLETVGTPLEGHTKGIVGLALSSGGALLASSSHDNTIKLWAFERTEYVNGRIQGAVQRIRSISYFTDGQQMISGFEDHTARRWDLNTGKEIEEWRDVCKDAEAVTVAVSRDGRWIITGYAELLS</sequence>
<feature type="repeat" description="WD" evidence="3">
    <location>
        <begin position="30"/>
        <end position="71"/>
    </location>
</feature>
<evidence type="ECO:0000313" key="5">
    <source>
        <dbReference type="Proteomes" id="UP000054485"/>
    </source>
</evidence>
<dbReference type="Proteomes" id="UP000054485">
    <property type="component" value="Unassembled WGS sequence"/>
</dbReference>